<dbReference type="PANTHER" id="PTHR45641">
    <property type="entry name" value="TETRATRICOPEPTIDE REPEAT PROTEIN (AFU_ORTHOLOGUE AFUA_6G03870)"/>
    <property type="match status" value="1"/>
</dbReference>
<sequence length="134" mass="15160">MSGEDKDEAEGVVCRSIINYEKALTVQKEQLPSDHPDIARTLFNMGHCYVALTNYDQGLKLMTEALEICRKSLPSNHSDLALTYSSLGSLYVILKQNELALEYFVKASEIHYAAGKPDKRDLWITETSIRRTFS</sequence>
<dbReference type="Proteomes" id="UP000681722">
    <property type="component" value="Unassembled WGS sequence"/>
</dbReference>
<protein>
    <recommendedName>
        <fullName evidence="9">Kinesin light chain</fullName>
    </recommendedName>
</protein>
<evidence type="ECO:0000313" key="8">
    <source>
        <dbReference type="Proteomes" id="UP000663829"/>
    </source>
</evidence>
<dbReference type="InterPro" id="IPR019734">
    <property type="entry name" value="TPR_rpt"/>
</dbReference>
<dbReference type="SMART" id="SM00028">
    <property type="entry name" value="TPR"/>
    <property type="match status" value="2"/>
</dbReference>
<dbReference type="Proteomes" id="UP000677228">
    <property type="component" value="Unassembled WGS sequence"/>
</dbReference>
<dbReference type="AlphaFoldDB" id="A0A815IJ02"/>
<name>A0A815IJ02_9BILA</name>
<keyword evidence="2 3" id="KW-0802">TPR repeat</keyword>
<dbReference type="PROSITE" id="PS50005">
    <property type="entry name" value="TPR"/>
    <property type="match status" value="1"/>
</dbReference>
<evidence type="ECO:0000313" key="4">
    <source>
        <dbReference type="EMBL" id="CAF1203920.1"/>
    </source>
</evidence>
<dbReference type="EMBL" id="CAJNOK010014396">
    <property type="protein sequence ID" value="CAF1203920.1"/>
    <property type="molecule type" value="Genomic_DNA"/>
</dbReference>
<evidence type="ECO:0000256" key="2">
    <source>
        <dbReference type="ARBA" id="ARBA00022803"/>
    </source>
</evidence>
<dbReference type="EMBL" id="CAJOBC010073074">
    <property type="protein sequence ID" value="CAF4249356.1"/>
    <property type="molecule type" value="Genomic_DNA"/>
</dbReference>
<evidence type="ECO:0000256" key="3">
    <source>
        <dbReference type="PROSITE-ProRule" id="PRU00339"/>
    </source>
</evidence>
<dbReference type="SUPFAM" id="SSF48452">
    <property type="entry name" value="TPR-like"/>
    <property type="match status" value="1"/>
</dbReference>
<evidence type="ECO:0000313" key="6">
    <source>
        <dbReference type="EMBL" id="CAF4013564.1"/>
    </source>
</evidence>
<evidence type="ECO:0000313" key="5">
    <source>
        <dbReference type="EMBL" id="CAF1366594.1"/>
    </source>
</evidence>
<gene>
    <name evidence="5" type="ORF">GPM918_LOCUS31645</name>
    <name evidence="4" type="ORF">OVA965_LOCUS24121</name>
    <name evidence="7" type="ORF">SRO942_LOCUS32293</name>
    <name evidence="6" type="ORF">TMI583_LOCUS24840</name>
</gene>
<accession>A0A815IJ02</accession>
<keyword evidence="1" id="KW-0677">Repeat</keyword>
<keyword evidence="8" id="KW-1185">Reference proteome</keyword>
<dbReference type="Gene3D" id="1.25.40.10">
    <property type="entry name" value="Tetratricopeptide repeat domain"/>
    <property type="match status" value="1"/>
</dbReference>
<evidence type="ECO:0008006" key="9">
    <source>
        <dbReference type="Google" id="ProtNLM"/>
    </source>
</evidence>
<proteinExistence type="predicted"/>
<organism evidence="5 8">
    <name type="scientific">Didymodactylos carnosus</name>
    <dbReference type="NCBI Taxonomy" id="1234261"/>
    <lineage>
        <taxon>Eukaryota</taxon>
        <taxon>Metazoa</taxon>
        <taxon>Spiralia</taxon>
        <taxon>Gnathifera</taxon>
        <taxon>Rotifera</taxon>
        <taxon>Eurotatoria</taxon>
        <taxon>Bdelloidea</taxon>
        <taxon>Philodinida</taxon>
        <taxon>Philodinidae</taxon>
        <taxon>Didymodactylos</taxon>
    </lineage>
</organism>
<evidence type="ECO:0000256" key="1">
    <source>
        <dbReference type="ARBA" id="ARBA00022737"/>
    </source>
</evidence>
<comment type="caution">
    <text evidence="5">The sequence shown here is derived from an EMBL/GenBank/DDBJ whole genome shotgun (WGS) entry which is preliminary data.</text>
</comment>
<reference evidence="5" key="1">
    <citation type="submission" date="2021-02" db="EMBL/GenBank/DDBJ databases">
        <authorList>
            <person name="Nowell W R."/>
        </authorList>
    </citation>
    <scope>NUCLEOTIDE SEQUENCE</scope>
</reference>
<dbReference type="InterPro" id="IPR011990">
    <property type="entry name" value="TPR-like_helical_dom_sf"/>
</dbReference>
<dbReference type="PANTHER" id="PTHR45641:SF19">
    <property type="entry name" value="NEPHROCYSTIN-3"/>
    <property type="match status" value="1"/>
</dbReference>
<dbReference type="Proteomes" id="UP000682733">
    <property type="component" value="Unassembled WGS sequence"/>
</dbReference>
<dbReference type="OrthoDB" id="5986190at2759"/>
<dbReference type="Proteomes" id="UP000663829">
    <property type="component" value="Unassembled WGS sequence"/>
</dbReference>
<dbReference type="EMBL" id="CAJNOQ010015690">
    <property type="protein sequence ID" value="CAF1366594.1"/>
    <property type="molecule type" value="Genomic_DNA"/>
</dbReference>
<dbReference type="Pfam" id="PF13424">
    <property type="entry name" value="TPR_12"/>
    <property type="match status" value="1"/>
</dbReference>
<evidence type="ECO:0000313" key="7">
    <source>
        <dbReference type="EMBL" id="CAF4249356.1"/>
    </source>
</evidence>
<dbReference type="EMBL" id="CAJOBA010035929">
    <property type="protein sequence ID" value="CAF4013564.1"/>
    <property type="molecule type" value="Genomic_DNA"/>
</dbReference>
<feature type="repeat" description="TPR" evidence="3">
    <location>
        <begin position="39"/>
        <end position="72"/>
    </location>
</feature>